<dbReference type="Gene3D" id="3.50.70.20">
    <property type="entry name" value="Cytochrome P460"/>
    <property type="match status" value="1"/>
</dbReference>
<dbReference type="CDD" id="cd20753">
    <property type="entry name" value="cyt_P460_Mc-like"/>
    <property type="match status" value="1"/>
</dbReference>
<evidence type="ECO:0000313" key="4">
    <source>
        <dbReference type="Proteomes" id="UP000186819"/>
    </source>
</evidence>
<dbReference type="OrthoDB" id="511546at2"/>
<accession>A0A1N7A2L8</accession>
<gene>
    <name evidence="3" type="ORF">SAMN05421829_11354</name>
</gene>
<sequence length="164" mass="17881">MSRRFPLLAGALLCAAASASAVEPAPNGITLPEGYREWQVLAVHHRSDNNTLRAVLGNQAAAKAAREGRTNPWPDGAILGKLVWKAVKHDRWDTALAPGDFVHAEFMVKDSAKYPATGGWGFARWLGKAQKPYGADANFVQECFGCHQPVKDRDFVFTKPAELP</sequence>
<dbReference type="Pfam" id="PF16694">
    <property type="entry name" value="Cytochrome_P460"/>
    <property type="match status" value="1"/>
</dbReference>
<feature type="signal peptide" evidence="1">
    <location>
        <begin position="1"/>
        <end position="21"/>
    </location>
</feature>
<dbReference type="InterPro" id="IPR038142">
    <property type="entry name" value="Cytochrome_P460_sp"/>
</dbReference>
<dbReference type="Proteomes" id="UP000186819">
    <property type="component" value="Unassembled WGS sequence"/>
</dbReference>
<feature type="chain" id="PRO_5013111439" evidence="1">
    <location>
        <begin position="22"/>
        <end position="164"/>
    </location>
</feature>
<dbReference type="InterPro" id="IPR032033">
    <property type="entry name" value="Cytochrome_P460"/>
</dbReference>
<protein>
    <submittedName>
        <fullName evidence="3">Cytochrome P460</fullName>
    </submittedName>
</protein>
<dbReference type="AlphaFoldDB" id="A0A1N7A2L8"/>
<keyword evidence="4" id="KW-1185">Reference proteome</keyword>
<dbReference type="STRING" id="34027.SAMN05421829_11354"/>
<dbReference type="EMBL" id="FTMD01000013">
    <property type="protein sequence ID" value="SIR33249.1"/>
    <property type="molecule type" value="Genomic_DNA"/>
</dbReference>
<reference evidence="4" key="1">
    <citation type="submission" date="2017-01" db="EMBL/GenBank/DDBJ databases">
        <authorList>
            <person name="Varghese N."/>
            <person name="Submissions S."/>
        </authorList>
    </citation>
    <scope>NUCLEOTIDE SEQUENCE [LARGE SCALE GENOMIC DNA]</scope>
    <source>
        <strain evidence="4">ATCC 51758</strain>
    </source>
</reference>
<proteinExistence type="predicted"/>
<name>A0A1N7A2L8_9RHOO</name>
<evidence type="ECO:0000259" key="2">
    <source>
        <dbReference type="Pfam" id="PF16694"/>
    </source>
</evidence>
<evidence type="ECO:0000313" key="3">
    <source>
        <dbReference type="EMBL" id="SIR33249.1"/>
    </source>
</evidence>
<evidence type="ECO:0000256" key="1">
    <source>
        <dbReference type="SAM" id="SignalP"/>
    </source>
</evidence>
<dbReference type="RefSeq" id="WP_076603486.1">
    <property type="nucleotide sequence ID" value="NZ_FTMD01000013.1"/>
</dbReference>
<feature type="domain" description="Cytochrome P460" evidence="2">
    <location>
        <begin position="32"/>
        <end position="158"/>
    </location>
</feature>
<keyword evidence="1" id="KW-0732">Signal</keyword>
<organism evidence="3 4">
    <name type="scientific">Aromatoleum tolulyticum</name>
    <dbReference type="NCBI Taxonomy" id="34027"/>
    <lineage>
        <taxon>Bacteria</taxon>
        <taxon>Pseudomonadati</taxon>
        <taxon>Pseudomonadota</taxon>
        <taxon>Betaproteobacteria</taxon>
        <taxon>Rhodocyclales</taxon>
        <taxon>Rhodocyclaceae</taxon>
        <taxon>Aromatoleum</taxon>
    </lineage>
</organism>